<dbReference type="InterPro" id="IPR058699">
    <property type="entry name" value="RRM_LARP4/4B"/>
</dbReference>
<dbReference type="GeneTree" id="ENSGT00940000157755"/>
<dbReference type="InterPro" id="IPR036390">
    <property type="entry name" value="WH_DNA-bd_sf"/>
</dbReference>
<dbReference type="GO" id="GO:0010494">
    <property type="term" value="C:cytoplasmic stress granule"/>
    <property type="evidence" value="ECO:0007669"/>
    <property type="project" value="TreeGrafter"/>
</dbReference>
<reference evidence="2" key="2">
    <citation type="submission" date="2025-08" db="UniProtKB">
        <authorList>
            <consortium name="Ensembl"/>
        </authorList>
    </citation>
    <scope>IDENTIFICATION</scope>
</reference>
<protein>
    <recommendedName>
        <fullName evidence="1">LARP4/4B RNA recognition motif domain-containing protein</fullName>
    </recommendedName>
</protein>
<dbReference type="Pfam" id="PF26088">
    <property type="entry name" value="RRM_LARP4"/>
    <property type="match status" value="1"/>
</dbReference>
<reference evidence="2" key="3">
    <citation type="submission" date="2025-09" db="UniProtKB">
        <authorList>
            <consortium name="Ensembl"/>
        </authorList>
    </citation>
    <scope>IDENTIFICATION</scope>
</reference>
<dbReference type="Proteomes" id="UP000007635">
    <property type="component" value="Unassembled WGS sequence"/>
</dbReference>
<dbReference type="Ensembl" id="ENSGACT00000043888.1">
    <property type="protein sequence ID" value="ENSGACP00000043529.1"/>
    <property type="gene ID" value="ENSGACG00000034492.1"/>
</dbReference>
<dbReference type="GO" id="GO:0003730">
    <property type="term" value="F:mRNA 3'-UTR binding"/>
    <property type="evidence" value="ECO:0007669"/>
    <property type="project" value="TreeGrafter"/>
</dbReference>
<dbReference type="AlphaFoldDB" id="A0AAQ4PX82"/>
<accession>A0AAQ4PX82</accession>
<dbReference type="GO" id="GO:0045727">
    <property type="term" value="P:positive regulation of translation"/>
    <property type="evidence" value="ECO:0007669"/>
    <property type="project" value="TreeGrafter"/>
</dbReference>
<dbReference type="InterPro" id="IPR045180">
    <property type="entry name" value="La_dom_prot"/>
</dbReference>
<dbReference type="InterPro" id="IPR036388">
    <property type="entry name" value="WH-like_DNA-bd_sf"/>
</dbReference>
<evidence type="ECO:0000259" key="1">
    <source>
        <dbReference type="Pfam" id="PF26088"/>
    </source>
</evidence>
<evidence type="ECO:0000313" key="2">
    <source>
        <dbReference type="Ensembl" id="ENSGACP00000043529.1"/>
    </source>
</evidence>
<organism evidence="2 3">
    <name type="scientific">Gasterosteus aculeatus aculeatus</name>
    <name type="common">three-spined stickleback</name>
    <dbReference type="NCBI Taxonomy" id="481459"/>
    <lineage>
        <taxon>Eukaryota</taxon>
        <taxon>Metazoa</taxon>
        <taxon>Chordata</taxon>
        <taxon>Craniata</taxon>
        <taxon>Vertebrata</taxon>
        <taxon>Euteleostomi</taxon>
        <taxon>Actinopterygii</taxon>
        <taxon>Neopterygii</taxon>
        <taxon>Teleostei</taxon>
        <taxon>Neoteleostei</taxon>
        <taxon>Acanthomorphata</taxon>
        <taxon>Eupercaria</taxon>
        <taxon>Perciformes</taxon>
        <taxon>Cottioidei</taxon>
        <taxon>Gasterosteales</taxon>
        <taxon>Gasterosteidae</taxon>
        <taxon>Gasterosteus</taxon>
    </lineage>
</organism>
<name>A0AAQ4PX82_GASAC</name>
<dbReference type="PANTHER" id="PTHR22792">
    <property type="entry name" value="LUPUS LA PROTEIN-RELATED"/>
    <property type="match status" value="1"/>
</dbReference>
<dbReference type="PANTHER" id="PTHR22792:SF43">
    <property type="entry name" value="LA-RELATED PROTEIN 4B"/>
    <property type="match status" value="1"/>
</dbReference>
<dbReference type="Gene3D" id="1.10.10.10">
    <property type="entry name" value="Winged helix-like DNA-binding domain superfamily/Winged helix DNA-binding domain"/>
    <property type="match status" value="1"/>
</dbReference>
<proteinExistence type="predicted"/>
<reference evidence="2 3" key="1">
    <citation type="journal article" date="2021" name="G3 (Bethesda)">
        <title>Improved contiguity of the threespine stickleback genome using long-read sequencing.</title>
        <authorList>
            <person name="Nath S."/>
            <person name="Shaw D.E."/>
            <person name="White M.A."/>
        </authorList>
    </citation>
    <scope>NUCLEOTIDE SEQUENCE [LARGE SCALE GENOMIC DNA]</scope>
    <source>
        <strain evidence="2 3">Lake Benthic</strain>
    </source>
</reference>
<dbReference type="GO" id="GO:0005829">
    <property type="term" value="C:cytosol"/>
    <property type="evidence" value="ECO:0007669"/>
    <property type="project" value="TreeGrafter"/>
</dbReference>
<sequence>YELPLHWILSHMLTIHEICRFVIQCSTSLLIHAVTIDTSSSAPREHLGNDLYLHSQMDNDQYVSIATLASLDKVKSLSTDCSFFSFLFSSTPIVADFKGGKATLPLLLLLLLACDDGVFDPVVLQEVESLFDGENVPKFLSCEFVSNDNWFITFKSETDAQQVKVSFQLQLLFYKFNMKI</sequence>
<dbReference type="SUPFAM" id="SSF46785">
    <property type="entry name" value="Winged helix' DNA-binding domain"/>
    <property type="match status" value="1"/>
</dbReference>
<feature type="domain" description="LARP4/4B RNA recognition motif" evidence="1">
    <location>
        <begin position="124"/>
        <end position="164"/>
    </location>
</feature>
<evidence type="ECO:0000313" key="3">
    <source>
        <dbReference type="Proteomes" id="UP000007635"/>
    </source>
</evidence>
<keyword evidence="3" id="KW-1185">Reference proteome</keyword>